<dbReference type="SUPFAM" id="SSF53223">
    <property type="entry name" value="Aminoacid dehydrogenase-like, N-terminal domain"/>
    <property type="match status" value="1"/>
</dbReference>
<evidence type="ECO:0000313" key="15">
    <source>
        <dbReference type="EMBL" id="AXK50807.1"/>
    </source>
</evidence>
<comment type="function">
    <text evidence="12">Catalyzes the oxidation of 5,10-methylenetetrahydrofolate to 5,10-methenyltetrahydrofolate and then the hydrolysis of 5,10-methenyltetrahydrofolate to 10-formyltetrahydrofolate.</text>
</comment>
<dbReference type="Proteomes" id="UP000254792">
    <property type="component" value="Chromosome"/>
</dbReference>
<organism evidence="15 16">
    <name type="scientific">Spiroplasma alleghenense</name>
    <dbReference type="NCBI Taxonomy" id="216931"/>
    <lineage>
        <taxon>Bacteria</taxon>
        <taxon>Bacillati</taxon>
        <taxon>Mycoplasmatota</taxon>
        <taxon>Mollicutes</taxon>
        <taxon>Entomoplasmatales</taxon>
        <taxon>Spiroplasmataceae</taxon>
        <taxon>Spiroplasma</taxon>
    </lineage>
</organism>
<evidence type="ECO:0000256" key="2">
    <source>
        <dbReference type="ARBA" id="ARBA00011738"/>
    </source>
</evidence>
<dbReference type="PANTHER" id="PTHR48099">
    <property type="entry name" value="C-1-TETRAHYDROFOLATE SYNTHASE, CYTOPLASMIC-RELATED"/>
    <property type="match status" value="1"/>
</dbReference>
<sequence>MKLLDGKKLAQKRSAIVKSKLLETKKTRQPKLVVILVGQDEASQVYVKHKKNACERVGIDFELVNFKNSVKPKEVLDKIAALNKDTKVDGILIQLPLPSDWNEEEFLQAVDFSKDVDGFHYINQGKLYQGNETFVPCTPLGIIKLLEEYEIDLKGKNITIVGTSNIVGKPLIGMMINRGATVTACNKNTLDIKLHTKKADILVSATGSKFLITKKMVKKGAVIIDVGIIRDLKNKRLVGDVDFENVKKKVDYITPVPGGVGPMTVQILIENTIKAYNNNKK</sequence>
<evidence type="ECO:0000256" key="3">
    <source>
        <dbReference type="ARBA" id="ARBA00022563"/>
    </source>
</evidence>
<evidence type="ECO:0000256" key="12">
    <source>
        <dbReference type="HAMAP-Rule" id="MF_01576"/>
    </source>
</evidence>
<dbReference type="GO" id="GO:0004477">
    <property type="term" value="F:methenyltetrahydrofolate cyclohydrolase activity"/>
    <property type="evidence" value="ECO:0007669"/>
    <property type="project" value="UniProtKB-UniRule"/>
</dbReference>
<dbReference type="EC" id="1.5.1.5" evidence="12"/>
<dbReference type="InterPro" id="IPR020867">
    <property type="entry name" value="THF_DH/CycHdrlase_CS"/>
</dbReference>
<dbReference type="CDD" id="cd01080">
    <property type="entry name" value="NAD_bind_m-THF_DH_Cyclohyd"/>
    <property type="match status" value="1"/>
</dbReference>
<evidence type="ECO:0000256" key="1">
    <source>
        <dbReference type="ARBA" id="ARBA00004777"/>
    </source>
</evidence>
<evidence type="ECO:0000313" key="16">
    <source>
        <dbReference type="Proteomes" id="UP000254792"/>
    </source>
</evidence>
<evidence type="ECO:0000256" key="10">
    <source>
        <dbReference type="ARBA" id="ARBA00023167"/>
    </source>
</evidence>
<evidence type="ECO:0000256" key="8">
    <source>
        <dbReference type="ARBA" id="ARBA00023002"/>
    </source>
</evidence>
<comment type="catalytic activity">
    <reaction evidence="12">
        <text>(6R)-5,10-methylene-5,6,7,8-tetrahydrofolate + NADP(+) = (6R)-5,10-methenyltetrahydrofolate + NADPH</text>
        <dbReference type="Rhea" id="RHEA:22812"/>
        <dbReference type="ChEBI" id="CHEBI:15636"/>
        <dbReference type="ChEBI" id="CHEBI:57455"/>
        <dbReference type="ChEBI" id="CHEBI:57783"/>
        <dbReference type="ChEBI" id="CHEBI:58349"/>
        <dbReference type="EC" id="1.5.1.5"/>
    </reaction>
</comment>
<dbReference type="AlphaFoldDB" id="A0A345Z2H8"/>
<keyword evidence="16" id="KW-1185">Reference proteome</keyword>
<keyword evidence="9 12" id="KW-0368">Histidine biosynthesis</keyword>
<dbReference type="PROSITE" id="PS00767">
    <property type="entry name" value="THF_DHG_CYH_2"/>
    <property type="match status" value="1"/>
</dbReference>
<evidence type="ECO:0000256" key="7">
    <source>
        <dbReference type="ARBA" id="ARBA00022857"/>
    </source>
</evidence>
<feature type="binding site" evidence="12">
    <location>
        <position position="228"/>
    </location>
    <ligand>
        <name>NADP(+)</name>
        <dbReference type="ChEBI" id="CHEBI:58349"/>
    </ligand>
</feature>
<gene>
    <name evidence="12 15" type="primary">folD</name>
    <name evidence="15" type="ORF">SALLE_v1c01310</name>
</gene>
<dbReference type="EC" id="3.5.4.9" evidence="12"/>
<dbReference type="Gene3D" id="3.40.50.10860">
    <property type="entry name" value="Leucine Dehydrogenase, chain A, domain 1"/>
    <property type="match status" value="1"/>
</dbReference>
<evidence type="ECO:0000256" key="5">
    <source>
        <dbReference type="ARBA" id="ARBA00022755"/>
    </source>
</evidence>
<dbReference type="GO" id="GO:0009086">
    <property type="term" value="P:methionine biosynthetic process"/>
    <property type="evidence" value="ECO:0007669"/>
    <property type="project" value="UniProtKB-KW"/>
</dbReference>
<dbReference type="GO" id="GO:0035999">
    <property type="term" value="P:tetrahydrofolate interconversion"/>
    <property type="evidence" value="ECO:0007669"/>
    <property type="project" value="UniProtKB-UniRule"/>
</dbReference>
<keyword evidence="4 12" id="KW-0028">Amino-acid biosynthesis</keyword>
<dbReference type="FunFam" id="3.40.50.720:FF:000094">
    <property type="entry name" value="Bifunctional protein FolD"/>
    <property type="match status" value="1"/>
</dbReference>
<dbReference type="Pfam" id="PF02882">
    <property type="entry name" value="THF_DHG_CYH_C"/>
    <property type="match status" value="1"/>
</dbReference>
<dbReference type="PRINTS" id="PR00085">
    <property type="entry name" value="THFDHDRGNASE"/>
</dbReference>
<dbReference type="InterPro" id="IPR020631">
    <property type="entry name" value="THF_DH/CycHdrlase_NAD-bd_dom"/>
</dbReference>
<keyword evidence="11 12" id="KW-0511">Multifunctional enzyme</keyword>
<feature type="domain" description="Tetrahydrofolate dehydrogenase/cyclohydrolase NAD(P)-binding" evidence="14">
    <location>
        <begin position="136"/>
        <end position="279"/>
    </location>
</feature>
<dbReference type="GO" id="GO:0004488">
    <property type="term" value="F:methylenetetrahydrofolate dehydrogenase (NADP+) activity"/>
    <property type="evidence" value="ECO:0007669"/>
    <property type="project" value="UniProtKB-UniRule"/>
</dbReference>
<dbReference type="InterPro" id="IPR000672">
    <property type="entry name" value="THF_DH/CycHdrlase"/>
</dbReference>
<dbReference type="UniPathway" id="UPA00193"/>
<dbReference type="InterPro" id="IPR020630">
    <property type="entry name" value="THF_DH/CycHdrlase_cat_dom"/>
</dbReference>
<protein>
    <recommendedName>
        <fullName evidence="12">Bifunctional protein FolD</fullName>
    </recommendedName>
    <domain>
        <recommendedName>
            <fullName evidence="12">Methylenetetrahydrofolate dehydrogenase</fullName>
            <ecNumber evidence="12">1.5.1.5</ecNumber>
        </recommendedName>
    </domain>
    <domain>
        <recommendedName>
            <fullName evidence="12">Methenyltetrahydrofolate cyclohydrolase</fullName>
            <ecNumber evidence="12">3.5.4.9</ecNumber>
        </recommendedName>
    </domain>
</protein>
<dbReference type="FunFam" id="3.40.50.10860:FF:000005">
    <property type="entry name" value="C-1-tetrahydrofolate synthase, cytoplasmic, putative"/>
    <property type="match status" value="1"/>
</dbReference>
<comment type="similarity">
    <text evidence="12">Belongs to the tetrahydrofolate dehydrogenase/cyclohydrolase family.</text>
</comment>
<evidence type="ECO:0000256" key="4">
    <source>
        <dbReference type="ARBA" id="ARBA00022605"/>
    </source>
</evidence>
<dbReference type="InterPro" id="IPR036291">
    <property type="entry name" value="NAD(P)-bd_dom_sf"/>
</dbReference>
<comment type="subunit">
    <text evidence="2 12">Homodimer.</text>
</comment>
<dbReference type="Gene3D" id="3.40.50.720">
    <property type="entry name" value="NAD(P)-binding Rossmann-like Domain"/>
    <property type="match status" value="1"/>
</dbReference>
<evidence type="ECO:0000259" key="13">
    <source>
        <dbReference type="Pfam" id="PF00763"/>
    </source>
</evidence>
<keyword evidence="7 12" id="KW-0521">NADP</keyword>
<evidence type="ECO:0000256" key="6">
    <source>
        <dbReference type="ARBA" id="ARBA00022801"/>
    </source>
</evidence>
<name>A0A345Z2H8_9MOLU</name>
<dbReference type="KEGG" id="salx:SALLE_v1c01310"/>
<dbReference type="PANTHER" id="PTHR48099:SF5">
    <property type="entry name" value="C-1-TETRAHYDROFOLATE SYNTHASE, CYTOPLASMIC"/>
    <property type="match status" value="1"/>
</dbReference>
<evidence type="ECO:0000256" key="11">
    <source>
        <dbReference type="ARBA" id="ARBA00023268"/>
    </source>
</evidence>
<comment type="catalytic activity">
    <reaction evidence="12">
        <text>(6R)-5,10-methenyltetrahydrofolate + H2O = (6R)-10-formyltetrahydrofolate + H(+)</text>
        <dbReference type="Rhea" id="RHEA:23700"/>
        <dbReference type="ChEBI" id="CHEBI:15377"/>
        <dbReference type="ChEBI" id="CHEBI:15378"/>
        <dbReference type="ChEBI" id="CHEBI:57455"/>
        <dbReference type="ChEBI" id="CHEBI:195366"/>
        <dbReference type="EC" id="3.5.4.9"/>
    </reaction>
</comment>
<keyword evidence="3 12" id="KW-0554">One-carbon metabolism</keyword>
<dbReference type="OrthoDB" id="9803580at2"/>
<dbReference type="GO" id="GO:0005829">
    <property type="term" value="C:cytosol"/>
    <property type="evidence" value="ECO:0007669"/>
    <property type="project" value="TreeGrafter"/>
</dbReference>
<keyword evidence="10 12" id="KW-0486">Methionine biosynthesis</keyword>
<accession>A0A345Z2H8</accession>
<keyword evidence="6 12" id="KW-0378">Hydrolase</keyword>
<dbReference type="GO" id="GO:0006164">
    <property type="term" value="P:purine nucleotide biosynthetic process"/>
    <property type="evidence" value="ECO:0007669"/>
    <property type="project" value="UniProtKB-KW"/>
</dbReference>
<dbReference type="InterPro" id="IPR046346">
    <property type="entry name" value="Aminoacid_DH-like_N_sf"/>
</dbReference>
<dbReference type="RefSeq" id="WP_115557733.1">
    <property type="nucleotide sequence ID" value="NZ_CP031376.1"/>
</dbReference>
<evidence type="ECO:0000259" key="14">
    <source>
        <dbReference type="Pfam" id="PF02882"/>
    </source>
</evidence>
<feature type="domain" description="Tetrahydrofolate dehydrogenase/cyclohydrolase catalytic" evidence="13">
    <location>
        <begin position="4"/>
        <end position="117"/>
    </location>
</feature>
<reference evidence="15 16" key="1">
    <citation type="submission" date="2018-07" db="EMBL/GenBank/DDBJ databases">
        <title>Complete genome sequence of Spiroplasma alleghenense PLHS-1 (ATCC 51752).</title>
        <authorList>
            <person name="Chou L."/>
            <person name="Lee T.-Y."/>
            <person name="Tsai Y.-M."/>
            <person name="Kuo C.-H."/>
        </authorList>
    </citation>
    <scope>NUCLEOTIDE SEQUENCE [LARGE SCALE GENOMIC DNA]</scope>
    <source>
        <strain evidence="15 16">PLHS-1</strain>
    </source>
</reference>
<keyword evidence="8 12" id="KW-0560">Oxidoreductase</keyword>
<dbReference type="EMBL" id="CP031376">
    <property type="protein sequence ID" value="AXK50807.1"/>
    <property type="molecule type" value="Genomic_DNA"/>
</dbReference>
<dbReference type="Pfam" id="PF00763">
    <property type="entry name" value="THF_DHG_CYH"/>
    <property type="match status" value="1"/>
</dbReference>
<dbReference type="HAMAP" id="MF_01576">
    <property type="entry name" value="THF_DHG_CYH"/>
    <property type="match status" value="1"/>
</dbReference>
<evidence type="ECO:0000256" key="9">
    <source>
        <dbReference type="ARBA" id="ARBA00023102"/>
    </source>
</evidence>
<dbReference type="GO" id="GO:0000105">
    <property type="term" value="P:L-histidine biosynthetic process"/>
    <property type="evidence" value="ECO:0007669"/>
    <property type="project" value="UniProtKB-KW"/>
</dbReference>
<comment type="pathway">
    <text evidence="1 12">One-carbon metabolism; tetrahydrofolate interconversion.</text>
</comment>
<proteinExistence type="inferred from homology"/>
<keyword evidence="5 12" id="KW-0658">Purine biosynthesis</keyword>
<dbReference type="SUPFAM" id="SSF51735">
    <property type="entry name" value="NAD(P)-binding Rossmann-fold domains"/>
    <property type="match status" value="1"/>
</dbReference>
<feature type="binding site" evidence="12">
    <location>
        <begin position="162"/>
        <end position="164"/>
    </location>
    <ligand>
        <name>NADP(+)</name>
        <dbReference type="ChEBI" id="CHEBI:58349"/>
    </ligand>
</feature>
<comment type="caution">
    <text evidence="12">Lacks conserved residue(s) required for the propagation of feature annotation.</text>
</comment>